<dbReference type="InterPro" id="IPR040079">
    <property type="entry name" value="Glutathione_S-Trfase"/>
</dbReference>
<dbReference type="Proteomes" id="UP001201812">
    <property type="component" value="Unassembled WGS sequence"/>
</dbReference>
<evidence type="ECO:0000259" key="6">
    <source>
        <dbReference type="PROSITE" id="PS50404"/>
    </source>
</evidence>
<dbReference type="GO" id="GO:0006749">
    <property type="term" value="P:glutathione metabolic process"/>
    <property type="evidence" value="ECO:0007669"/>
    <property type="project" value="TreeGrafter"/>
</dbReference>
<gene>
    <name evidence="8" type="ORF">DdX_09834</name>
</gene>
<sequence length="213" mass="24123">MAPSYKLHYFDVRGFGEPIRLFLHYHGLKFEDVRYPLPNQPDQSKWQAMKPKTPQGKLPVLEVDGKMLGQSLAISRYLAKKHGLAGKDDWEQAKIDELADFSRDIFKELGDYIPVAFGFKPGDKAKLHAEIFVPAIEKSYPIIQKSLKESGSGFAVKSGLTWVDFVLAEVITTFNGLDPELAKKYPDLAKYVEKVHSVPQIKKYVESRPKAQV</sequence>
<dbReference type="InterPro" id="IPR036249">
    <property type="entry name" value="Thioredoxin-like_sf"/>
</dbReference>
<feature type="domain" description="GST C-terminal" evidence="7">
    <location>
        <begin position="88"/>
        <end position="213"/>
    </location>
</feature>
<dbReference type="GO" id="GO:0005737">
    <property type="term" value="C:cytoplasm"/>
    <property type="evidence" value="ECO:0007669"/>
    <property type="project" value="UniProtKB-ARBA"/>
</dbReference>
<dbReference type="Gene3D" id="3.40.30.10">
    <property type="entry name" value="Glutaredoxin"/>
    <property type="match status" value="1"/>
</dbReference>
<dbReference type="PROSITE" id="PS50405">
    <property type="entry name" value="GST_CTER"/>
    <property type="match status" value="1"/>
</dbReference>
<reference evidence="8" key="1">
    <citation type="submission" date="2022-01" db="EMBL/GenBank/DDBJ databases">
        <title>Genome Sequence Resource for Two Populations of Ditylenchus destructor, the Migratory Endoparasitic Phytonematode.</title>
        <authorList>
            <person name="Zhang H."/>
            <person name="Lin R."/>
            <person name="Xie B."/>
        </authorList>
    </citation>
    <scope>NUCLEOTIDE SEQUENCE</scope>
    <source>
        <strain evidence="8">BazhouSP</strain>
    </source>
</reference>
<dbReference type="GO" id="GO:0004602">
    <property type="term" value="F:glutathione peroxidase activity"/>
    <property type="evidence" value="ECO:0007669"/>
    <property type="project" value="UniProtKB-ARBA"/>
</dbReference>
<protein>
    <recommendedName>
        <fullName evidence="1">glutathione transferase</fullName>
        <ecNumber evidence="1">2.5.1.18</ecNumber>
    </recommendedName>
    <alternativeName>
        <fullName evidence="5">GST class-sigma</fullName>
    </alternativeName>
</protein>
<accession>A0AAD4R5W5</accession>
<dbReference type="EMBL" id="JAKKPZ010000020">
    <property type="protein sequence ID" value="KAI1711874.1"/>
    <property type="molecule type" value="Genomic_DNA"/>
</dbReference>
<dbReference type="InterPro" id="IPR050213">
    <property type="entry name" value="GST_superfamily"/>
</dbReference>
<dbReference type="Pfam" id="PF02798">
    <property type="entry name" value="GST_N"/>
    <property type="match status" value="1"/>
</dbReference>
<evidence type="ECO:0000313" key="9">
    <source>
        <dbReference type="Proteomes" id="UP001201812"/>
    </source>
</evidence>
<organism evidence="8 9">
    <name type="scientific">Ditylenchus destructor</name>
    <dbReference type="NCBI Taxonomy" id="166010"/>
    <lineage>
        <taxon>Eukaryota</taxon>
        <taxon>Metazoa</taxon>
        <taxon>Ecdysozoa</taxon>
        <taxon>Nematoda</taxon>
        <taxon>Chromadorea</taxon>
        <taxon>Rhabditida</taxon>
        <taxon>Tylenchina</taxon>
        <taxon>Tylenchomorpha</taxon>
        <taxon>Sphaerularioidea</taxon>
        <taxon>Anguinidae</taxon>
        <taxon>Anguininae</taxon>
        <taxon>Ditylenchus</taxon>
    </lineage>
</organism>
<dbReference type="SFLD" id="SFLDG00363">
    <property type="entry name" value="AMPS_(cytGST):_Alpha-__Mu-__Pi"/>
    <property type="match status" value="1"/>
</dbReference>
<dbReference type="PANTHER" id="PTHR11571:SF224">
    <property type="entry name" value="HEMATOPOIETIC PROSTAGLANDIN D SYNTHASE"/>
    <property type="match status" value="1"/>
</dbReference>
<dbReference type="InterPro" id="IPR010987">
    <property type="entry name" value="Glutathione-S-Trfase_C-like"/>
</dbReference>
<dbReference type="InterPro" id="IPR004046">
    <property type="entry name" value="GST_C"/>
</dbReference>
<keyword evidence="9" id="KW-1185">Reference proteome</keyword>
<dbReference type="InterPro" id="IPR036282">
    <property type="entry name" value="Glutathione-S-Trfase_C_sf"/>
</dbReference>
<dbReference type="PANTHER" id="PTHR11571">
    <property type="entry name" value="GLUTATHIONE S-TRANSFERASE"/>
    <property type="match status" value="1"/>
</dbReference>
<dbReference type="Gene3D" id="1.20.1050.10">
    <property type="match status" value="1"/>
</dbReference>
<dbReference type="InterPro" id="IPR004045">
    <property type="entry name" value="Glutathione_S-Trfase_N"/>
</dbReference>
<comment type="similarity">
    <text evidence="3">Belongs to the GST superfamily. Sigma family.</text>
</comment>
<name>A0AAD4R5W5_9BILA</name>
<dbReference type="FunFam" id="1.20.1050.10:FF:000031">
    <property type="entry name" value="Glutathione S-Transferase"/>
    <property type="match status" value="1"/>
</dbReference>
<feature type="domain" description="GST N-terminal" evidence="6">
    <location>
        <begin position="3"/>
        <end position="86"/>
    </location>
</feature>
<dbReference type="CDD" id="cd03039">
    <property type="entry name" value="GST_N_Sigma_like"/>
    <property type="match status" value="1"/>
</dbReference>
<evidence type="ECO:0000256" key="2">
    <source>
        <dbReference type="ARBA" id="ARBA00022679"/>
    </source>
</evidence>
<dbReference type="Pfam" id="PF14497">
    <property type="entry name" value="GST_C_3"/>
    <property type="match status" value="1"/>
</dbReference>
<evidence type="ECO:0000259" key="7">
    <source>
        <dbReference type="PROSITE" id="PS50405"/>
    </source>
</evidence>
<dbReference type="GO" id="GO:0004364">
    <property type="term" value="F:glutathione transferase activity"/>
    <property type="evidence" value="ECO:0007669"/>
    <property type="project" value="UniProtKB-EC"/>
</dbReference>
<comment type="caution">
    <text evidence="8">The sequence shown here is derived from an EMBL/GenBank/DDBJ whole genome shotgun (WGS) entry which is preliminary data.</text>
</comment>
<comment type="catalytic activity">
    <reaction evidence="4">
        <text>RX + glutathione = an S-substituted glutathione + a halide anion + H(+)</text>
        <dbReference type="Rhea" id="RHEA:16437"/>
        <dbReference type="ChEBI" id="CHEBI:15378"/>
        <dbReference type="ChEBI" id="CHEBI:16042"/>
        <dbReference type="ChEBI" id="CHEBI:17792"/>
        <dbReference type="ChEBI" id="CHEBI:57925"/>
        <dbReference type="ChEBI" id="CHEBI:90779"/>
        <dbReference type="EC" id="2.5.1.18"/>
    </reaction>
</comment>
<dbReference type="SUPFAM" id="SSF47616">
    <property type="entry name" value="GST C-terminal domain-like"/>
    <property type="match status" value="1"/>
</dbReference>
<dbReference type="AlphaFoldDB" id="A0AAD4R5W5"/>
<dbReference type="CDD" id="cd03192">
    <property type="entry name" value="GST_C_Sigma_like"/>
    <property type="match status" value="1"/>
</dbReference>
<evidence type="ECO:0000256" key="1">
    <source>
        <dbReference type="ARBA" id="ARBA00012452"/>
    </source>
</evidence>
<evidence type="ECO:0000313" key="8">
    <source>
        <dbReference type="EMBL" id="KAI1711874.1"/>
    </source>
</evidence>
<dbReference type="PROSITE" id="PS50404">
    <property type="entry name" value="GST_NTER"/>
    <property type="match status" value="1"/>
</dbReference>
<proteinExistence type="inferred from homology"/>
<evidence type="ECO:0000256" key="4">
    <source>
        <dbReference type="ARBA" id="ARBA00047960"/>
    </source>
</evidence>
<dbReference type="EC" id="2.5.1.18" evidence="1"/>
<evidence type="ECO:0000256" key="5">
    <source>
        <dbReference type="ARBA" id="ARBA00078118"/>
    </source>
</evidence>
<dbReference type="SFLD" id="SFLDS00019">
    <property type="entry name" value="Glutathione_Transferase_(cytos"/>
    <property type="match status" value="1"/>
</dbReference>
<dbReference type="FunFam" id="3.40.30.10:FF:000035">
    <property type="entry name" value="hematopoietic prostaglandin D synthase"/>
    <property type="match status" value="1"/>
</dbReference>
<evidence type="ECO:0000256" key="3">
    <source>
        <dbReference type="ARBA" id="ARBA00038317"/>
    </source>
</evidence>
<dbReference type="SUPFAM" id="SSF52833">
    <property type="entry name" value="Thioredoxin-like"/>
    <property type="match status" value="1"/>
</dbReference>
<dbReference type="SFLD" id="SFLDG01205">
    <property type="entry name" value="AMPS.1"/>
    <property type="match status" value="1"/>
</dbReference>
<keyword evidence="2" id="KW-0808">Transferase</keyword>